<evidence type="ECO:0000256" key="2">
    <source>
        <dbReference type="ARBA" id="ARBA00023315"/>
    </source>
</evidence>
<feature type="domain" description="Beta-ketoacyl-[acyl-carrier-protein] synthase III C-terminal" evidence="3">
    <location>
        <begin position="237"/>
        <end position="325"/>
    </location>
</feature>
<dbReference type="InterPro" id="IPR013751">
    <property type="entry name" value="ACP_syn_III_N"/>
</dbReference>
<dbReference type="AlphaFoldDB" id="A0A077NJC3"/>
<dbReference type="EC" id="2.3.1.41" evidence="5"/>
<dbReference type="GO" id="GO:0004315">
    <property type="term" value="F:3-oxoacyl-[acyl-carrier-protein] synthase activity"/>
    <property type="evidence" value="ECO:0007669"/>
    <property type="project" value="UniProtKB-EC"/>
</dbReference>
<accession>A0A077NJC3</accession>
<dbReference type="SUPFAM" id="SSF53901">
    <property type="entry name" value="Thiolase-like"/>
    <property type="match status" value="1"/>
</dbReference>
<dbReference type="Proteomes" id="UP000028511">
    <property type="component" value="Unassembled WGS sequence"/>
</dbReference>
<dbReference type="PANTHER" id="PTHR34069:SF2">
    <property type="entry name" value="BETA-KETOACYL-[ACYL-CARRIER-PROTEIN] SYNTHASE III"/>
    <property type="match status" value="1"/>
</dbReference>
<feature type="domain" description="Beta-ketoacyl-[acyl-carrier-protein] synthase III N-terminal" evidence="4">
    <location>
        <begin position="112"/>
        <end position="186"/>
    </location>
</feature>
<dbReference type="HOGENOM" id="CLU_039592_2_2_6"/>
<evidence type="ECO:0000259" key="4">
    <source>
        <dbReference type="Pfam" id="PF08545"/>
    </source>
</evidence>
<dbReference type="GO" id="GO:0006633">
    <property type="term" value="P:fatty acid biosynthetic process"/>
    <property type="evidence" value="ECO:0007669"/>
    <property type="project" value="InterPro"/>
</dbReference>
<sequence>MTRVAIASLGIWHPPTSVDNNWFIEHYAAQGIDMSGLLNALGHKNRYLIRDSSDTTLTMSVAASNDAIQRLGCQAKDLDFIVFASQTPEYLIPSTALKIHHAIGGGERALAFDMNANCAGLLVAVEMVSRAMMANPSCQLALVVGSDYLGAHSSNAPVYHSCFSESAVAVILHKTEQGNGFIDSEFRIQTSVIDNSLFPACGLSNIHRHDVSAQVKFTPFDDDICITTASESIQLLLSRHNLVPADIKGFMFSQFSVGNIRRLCEELGVDQDKALFIGDEYGYTATNSPFVALYETLERKKIVRGDFLIFWTIGAGWQSIAVLMQY</sequence>
<comment type="caution">
    <text evidence="5">The sequence shown here is derived from an EMBL/GenBank/DDBJ whole genome shotgun (WGS) entry which is preliminary data.</text>
</comment>
<dbReference type="InterPro" id="IPR013747">
    <property type="entry name" value="ACP_syn_III_C"/>
</dbReference>
<dbReference type="Pfam" id="PF08545">
    <property type="entry name" value="ACP_syn_III"/>
    <property type="match status" value="1"/>
</dbReference>
<dbReference type="InterPro" id="IPR016039">
    <property type="entry name" value="Thiolase-like"/>
</dbReference>
<organism evidence="5">
    <name type="scientific">Xenorhabdus bovienii str. puntauvense</name>
    <dbReference type="NCBI Taxonomy" id="1398201"/>
    <lineage>
        <taxon>Bacteria</taxon>
        <taxon>Pseudomonadati</taxon>
        <taxon>Pseudomonadota</taxon>
        <taxon>Gammaproteobacteria</taxon>
        <taxon>Enterobacterales</taxon>
        <taxon>Morganellaceae</taxon>
        <taxon>Xenorhabdus</taxon>
    </lineage>
</organism>
<name>A0A077NJC3_XENBV</name>
<evidence type="ECO:0000259" key="3">
    <source>
        <dbReference type="Pfam" id="PF08541"/>
    </source>
</evidence>
<evidence type="ECO:0000313" key="5">
    <source>
        <dbReference type="EMBL" id="CDG98578.1"/>
    </source>
</evidence>
<evidence type="ECO:0000256" key="1">
    <source>
        <dbReference type="ARBA" id="ARBA00022679"/>
    </source>
</evidence>
<protein>
    <submittedName>
        <fullName evidence="5">3-oxoacyl-(Acyl-carrier-protein) synthase III</fullName>
        <ecNumber evidence="5">2.3.1.41</ecNumber>
    </submittedName>
</protein>
<keyword evidence="2 5" id="KW-0012">Acyltransferase</keyword>
<proteinExistence type="predicted"/>
<dbReference type="RefSeq" id="WP_038213065.1">
    <property type="nucleotide sequence ID" value="NZ_CAWLWN010000036.1"/>
</dbReference>
<dbReference type="EMBL" id="CBSW010000241">
    <property type="protein sequence ID" value="CDG98578.1"/>
    <property type="molecule type" value="Genomic_DNA"/>
</dbReference>
<dbReference type="GO" id="GO:0044550">
    <property type="term" value="P:secondary metabolite biosynthetic process"/>
    <property type="evidence" value="ECO:0007669"/>
    <property type="project" value="TreeGrafter"/>
</dbReference>
<gene>
    <name evidence="5" type="ORF">XBP1_380004</name>
</gene>
<keyword evidence="1 5" id="KW-0808">Transferase</keyword>
<dbReference type="Gene3D" id="3.40.47.10">
    <property type="match status" value="1"/>
</dbReference>
<dbReference type="PANTHER" id="PTHR34069">
    <property type="entry name" value="3-OXOACYL-[ACYL-CARRIER-PROTEIN] SYNTHASE 3"/>
    <property type="match status" value="1"/>
</dbReference>
<reference evidence="5" key="1">
    <citation type="submission" date="2013-07" db="EMBL/GenBank/DDBJ databases">
        <title>Sub-species coevolution in mutualistic symbiosis.</title>
        <authorList>
            <person name="Murfin K."/>
            <person name="Klassen J."/>
            <person name="Lee M."/>
            <person name="Forst S."/>
            <person name="Stock P."/>
            <person name="Goodrich-Blair H."/>
        </authorList>
    </citation>
    <scope>NUCLEOTIDE SEQUENCE [LARGE SCALE GENOMIC DNA]</scope>
    <source>
        <strain evidence="5">Puntauvense</strain>
    </source>
</reference>
<dbReference type="Pfam" id="PF08541">
    <property type="entry name" value="ACP_syn_III_C"/>
    <property type="match status" value="1"/>
</dbReference>